<evidence type="ECO:0000256" key="4">
    <source>
        <dbReference type="ARBA" id="ARBA00023242"/>
    </source>
</evidence>
<dbReference type="FunFam" id="3.30.1370.10:FF:000009">
    <property type="entry name" value="RNA-binding protein PNO1"/>
    <property type="match status" value="1"/>
</dbReference>
<comment type="similarity">
    <text evidence="2">Belongs to the PNO1 family.</text>
</comment>
<dbReference type="Pfam" id="PF22891">
    <property type="entry name" value="KH_PNO1_2nd"/>
    <property type="match status" value="1"/>
</dbReference>
<dbReference type="PANTHER" id="PTHR12826">
    <property type="entry name" value="RIBONUCLEASE Y"/>
    <property type="match status" value="1"/>
</dbReference>
<dbReference type="InterPro" id="IPR055212">
    <property type="entry name" value="KH-I_PNO1_first"/>
</dbReference>
<comment type="subcellular location">
    <subcellularLocation>
        <location evidence="1">Nucleus</location>
        <location evidence="1">Nucleolus</location>
    </subcellularLocation>
</comment>
<organism evidence="7">
    <name type="scientific">Heliothis virescens</name>
    <name type="common">Tobacco budworm moth</name>
    <dbReference type="NCBI Taxonomy" id="7102"/>
    <lineage>
        <taxon>Eukaryota</taxon>
        <taxon>Metazoa</taxon>
        <taxon>Ecdysozoa</taxon>
        <taxon>Arthropoda</taxon>
        <taxon>Hexapoda</taxon>
        <taxon>Insecta</taxon>
        <taxon>Pterygota</taxon>
        <taxon>Neoptera</taxon>
        <taxon>Endopterygota</taxon>
        <taxon>Lepidoptera</taxon>
        <taxon>Glossata</taxon>
        <taxon>Ditrysia</taxon>
        <taxon>Noctuoidea</taxon>
        <taxon>Noctuidae</taxon>
        <taxon>Heliothinae</taxon>
        <taxon>Heliothis</taxon>
    </lineage>
</organism>
<dbReference type="InterPro" id="IPR004087">
    <property type="entry name" value="KH_dom"/>
</dbReference>
<sequence>MTEETELKMDTANINVDEFLPAKKTVKLKNIKRRAVSESGDGMEIEEHNGIQGKAKHSRSKPKKKKKNAEPNESKENMRKIPVPAHRYTPLKENWLKIFTPIVEHLLLQVRFNTKTRNVEIKVGPETKDIANLQKAADFVKAFLYGFEVDDALALLRLDDLFVESFEVKDVKTLNGDHLSRAIGRLAGKAGRTKFTIENVTKTRIVLADSKIHILGSYQNIALARRAICNLIMGSPPSKVYGNLRNVANRVAERF</sequence>
<dbReference type="FunFam" id="3.30.1370.10:FF:000048">
    <property type="entry name" value="RNA-binding protein PNO1 isoform X2"/>
    <property type="match status" value="1"/>
</dbReference>
<dbReference type="CDD" id="cd22392">
    <property type="entry name" value="KH-I_PNO1_rpt2"/>
    <property type="match status" value="1"/>
</dbReference>
<dbReference type="GO" id="GO:0005730">
    <property type="term" value="C:nucleolus"/>
    <property type="evidence" value="ECO:0007669"/>
    <property type="project" value="UniProtKB-SubCell"/>
</dbReference>
<keyword evidence="3" id="KW-0694">RNA-binding</keyword>
<dbReference type="GO" id="GO:0003723">
    <property type="term" value="F:RNA binding"/>
    <property type="evidence" value="ECO:0007669"/>
    <property type="project" value="UniProtKB-KW"/>
</dbReference>
<evidence type="ECO:0000256" key="5">
    <source>
        <dbReference type="SAM" id="MobiDB-lite"/>
    </source>
</evidence>
<dbReference type="PANTHER" id="PTHR12826:SF13">
    <property type="entry name" value="RNA-BINDING PROTEIN PNO1"/>
    <property type="match status" value="1"/>
</dbReference>
<feature type="domain" description="K Homology" evidence="6">
    <location>
        <begin position="160"/>
        <end position="233"/>
    </location>
</feature>
<feature type="region of interest" description="Disordered" evidence="5">
    <location>
        <begin position="33"/>
        <end position="80"/>
    </location>
</feature>
<feature type="compositionally biased region" description="Basic and acidic residues" evidence="5">
    <location>
        <begin position="68"/>
        <end position="79"/>
    </location>
</feature>
<accession>A0A2A4J478</accession>
<dbReference type="InterPro" id="IPR036612">
    <property type="entry name" value="KH_dom_type_1_sf"/>
</dbReference>
<evidence type="ECO:0000256" key="3">
    <source>
        <dbReference type="ARBA" id="ARBA00022884"/>
    </source>
</evidence>
<dbReference type="InterPro" id="IPR055211">
    <property type="entry name" value="KH_PNO1_2nd"/>
</dbReference>
<feature type="compositionally biased region" description="Basic residues" evidence="5">
    <location>
        <begin position="54"/>
        <end position="67"/>
    </location>
</feature>
<dbReference type="AlphaFoldDB" id="A0A2A4J478"/>
<dbReference type="EMBL" id="NWSH01003461">
    <property type="protein sequence ID" value="PCG66250.1"/>
    <property type="molecule type" value="Genomic_DNA"/>
</dbReference>
<dbReference type="STRING" id="7102.A0A2A4J478"/>
<dbReference type="CDD" id="cd22391">
    <property type="entry name" value="KH-I_PNO1_rpt1"/>
    <property type="match status" value="1"/>
</dbReference>
<gene>
    <name evidence="7" type="ORF">B5V51_7946</name>
</gene>
<evidence type="ECO:0000259" key="6">
    <source>
        <dbReference type="SMART" id="SM00322"/>
    </source>
</evidence>
<name>A0A2A4J478_HELVI</name>
<reference evidence="7" key="1">
    <citation type="submission" date="2017-09" db="EMBL/GenBank/DDBJ databases">
        <title>Contemporary evolution of a Lepidopteran species, Heliothis virescens, in response to modern agricultural practices.</title>
        <authorList>
            <person name="Fritz M.L."/>
            <person name="Deyonke A.M."/>
            <person name="Papanicolaou A."/>
            <person name="Micinski S."/>
            <person name="Westbrook J."/>
            <person name="Gould F."/>
        </authorList>
    </citation>
    <scope>NUCLEOTIDE SEQUENCE [LARGE SCALE GENOMIC DNA]</scope>
    <source>
        <strain evidence="7">HvINT-</strain>
        <tissue evidence="7">Whole body</tissue>
    </source>
</reference>
<dbReference type="SUPFAM" id="SSF54791">
    <property type="entry name" value="Eukaryotic type KH-domain (KH-domain type I)"/>
    <property type="match status" value="1"/>
</dbReference>
<evidence type="ECO:0000313" key="7">
    <source>
        <dbReference type="EMBL" id="PCG66250.1"/>
    </source>
</evidence>
<protein>
    <recommendedName>
        <fullName evidence="6">K Homology domain-containing protein</fullName>
    </recommendedName>
</protein>
<evidence type="ECO:0000256" key="2">
    <source>
        <dbReference type="ARBA" id="ARBA00007515"/>
    </source>
</evidence>
<dbReference type="SMART" id="SM00322">
    <property type="entry name" value="KH"/>
    <property type="match status" value="1"/>
</dbReference>
<comment type="caution">
    <text evidence="7">The sequence shown here is derived from an EMBL/GenBank/DDBJ whole genome shotgun (WGS) entry which is preliminary data.</text>
</comment>
<dbReference type="Gene3D" id="3.30.1370.10">
    <property type="entry name" value="K Homology domain, type 1"/>
    <property type="match status" value="2"/>
</dbReference>
<keyword evidence="4" id="KW-0539">Nucleus</keyword>
<proteinExistence type="inferred from homology"/>
<evidence type="ECO:0000256" key="1">
    <source>
        <dbReference type="ARBA" id="ARBA00004604"/>
    </source>
</evidence>